<accession>A0A4Q7J8H5</accession>
<dbReference type="Pfam" id="PF13977">
    <property type="entry name" value="TetR_C_6"/>
    <property type="match status" value="1"/>
</dbReference>
<feature type="domain" description="HTH tetR-type" evidence="6">
    <location>
        <begin position="8"/>
        <end position="68"/>
    </location>
</feature>
<keyword evidence="3 5" id="KW-0238">DNA-binding</keyword>
<dbReference type="OrthoDB" id="9816296at2"/>
<dbReference type="GO" id="GO:0000976">
    <property type="term" value="F:transcription cis-regulatory region binding"/>
    <property type="evidence" value="ECO:0007669"/>
    <property type="project" value="TreeGrafter"/>
</dbReference>
<dbReference type="Proteomes" id="UP000292003">
    <property type="component" value="Unassembled WGS sequence"/>
</dbReference>
<evidence type="ECO:0000313" key="7">
    <source>
        <dbReference type="EMBL" id="RZQ62404.1"/>
    </source>
</evidence>
<dbReference type="InterPro" id="IPR001647">
    <property type="entry name" value="HTH_TetR"/>
</dbReference>
<organism evidence="7 8">
    <name type="scientific">Amycolatopsis suaedae</name>
    <dbReference type="NCBI Taxonomy" id="2510978"/>
    <lineage>
        <taxon>Bacteria</taxon>
        <taxon>Bacillati</taxon>
        <taxon>Actinomycetota</taxon>
        <taxon>Actinomycetes</taxon>
        <taxon>Pseudonocardiales</taxon>
        <taxon>Pseudonocardiaceae</taxon>
        <taxon>Amycolatopsis</taxon>
    </lineage>
</organism>
<evidence type="ECO:0000259" key="6">
    <source>
        <dbReference type="PROSITE" id="PS50977"/>
    </source>
</evidence>
<keyword evidence="1" id="KW-0678">Repressor</keyword>
<comment type="caution">
    <text evidence="7">The sequence shown here is derived from an EMBL/GenBank/DDBJ whole genome shotgun (WGS) entry which is preliminary data.</text>
</comment>
<dbReference type="PROSITE" id="PS50977">
    <property type="entry name" value="HTH_TETR_2"/>
    <property type="match status" value="1"/>
</dbReference>
<dbReference type="Pfam" id="PF00440">
    <property type="entry name" value="TetR_N"/>
    <property type="match status" value="1"/>
</dbReference>
<dbReference type="InterPro" id="IPR036271">
    <property type="entry name" value="Tet_transcr_reg_TetR-rel_C_sf"/>
</dbReference>
<dbReference type="GO" id="GO:0003700">
    <property type="term" value="F:DNA-binding transcription factor activity"/>
    <property type="evidence" value="ECO:0007669"/>
    <property type="project" value="TreeGrafter"/>
</dbReference>
<protein>
    <submittedName>
        <fullName evidence="7">TetR/AcrR family transcriptional regulator</fullName>
    </submittedName>
</protein>
<dbReference type="InterPro" id="IPR050109">
    <property type="entry name" value="HTH-type_TetR-like_transc_reg"/>
</dbReference>
<dbReference type="RefSeq" id="WP_130476831.1">
    <property type="nucleotide sequence ID" value="NZ_SFCC01000009.1"/>
</dbReference>
<dbReference type="Gene3D" id="1.10.357.10">
    <property type="entry name" value="Tetracycline Repressor, domain 2"/>
    <property type="match status" value="1"/>
</dbReference>
<dbReference type="InterPro" id="IPR039538">
    <property type="entry name" value="BetI_C"/>
</dbReference>
<keyword evidence="8" id="KW-1185">Reference proteome</keyword>
<evidence type="ECO:0000256" key="1">
    <source>
        <dbReference type="ARBA" id="ARBA00022491"/>
    </source>
</evidence>
<dbReference type="PANTHER" id="PTHR30055:SF226">
    <property type="entry name" value="HTH-TYPE TRANSCRIPTIONAL REGULATOR PKSA"/>
    <property type="match status" value="1"/>
</dbReference>
<feature type="DNA-binding region" description="H-T-H motif" evidence="5">
    <location>
        <begin position="31"/>
        <end position="50"/>
    </location>
</feature>
<dbReference type="AlphaFoldDB" id="A0A4Q7J8H5"/>
<dbReference type="InterPro" id="IPR009057">
    <property type="entry name" value="Homeodomain-like_sf"/>
</dbReference>
<proteinExistence type="predicted"/>
<name>A0A4Q7J8H5_9PSEU</name>
<evidence type="ECO:0000256" key="4">
    <source>
        <dbReference type="ARBA" id="ARBA00023163"/>
    </source>
</evidence>
<keyword evidence="2" id="KW-0805">Transcription regulation</keyword>
<dbReference type="SUPFAM" id="SSF46689">
    <property type="entry name" value="Homeodomain-like"/>
    <property type="match status" value="1"/>
</dbReference>
<evidence type="ECO:0000313" key="8">
    <source>
        <dbReference type="Proteomes" id="UP000292003"/>
    </source>
</evidence>
<reference evidence="7 8" key="1">
    <citation type="submission" date="2019-02" db="EMBL/GenBank/DDBJ databases">
        <title>Draft genome sequence of Amycolatopsis sp. 8-3EHSu isolated from roots of Suaeda maritima.</title>
        <authorList>
            <person name="Duangmal K."/>
            <person name="Chantavorakit T."/>
        </authorList>
    </citation>
    <scope>NUCLEOTIDE SEQUENCE [LARGE SCALE GENOMIC DNA]</scope>
    <source>
        <strain evidence="7 8">8-3EHSu</strain>
    </source>
</reference>
<evidence type="ECO:0000256" key="3">
    <source>
        <dbReference type="ARBA" id="ARBA00023125"/>
    </source>
</evidence>
<dbReference type="SUPFAM" id="SSF48498">
    <property type="entry name" value="Tetracyclin repressor-like, C-terminal domain"/>
    <property type="match status" value="1"/>
</dbReference>
<sequence length="221" mass="24374">MPKRVDHDLRRRQIAEAVWRLASTNGLEDVTLRRVAAEAGVSMRLVQYYFGTRHDLLVSALDILNSVTAERAQEQIAGSGGDPTPRGVLRTVLVEMLPLDEHRRMRYLVHLAYFIRSRSDEALAATFRDTPPVLEETLAKLISWGKDTGAVDQAVDQKTEAELLLNSIDGLQTSVVLGQRTPDAAIALIDYQLDKLFCQDFASDSPGAPGTVDGRSSTREG</sequence>
<gene>
    <name evidence="7" type="ORF">EWH70_19240</name>
</gene>
<keyword evidence="4" id="KW-0804">Transcription</keyword>
<evidence type="ECO:0000256" key="5">
    <source>
        <dbReference type="PROSITE-ProRule" id="PRU00335"/>
    </source>
</evidence>
<dbReference type="PANTHER" id="PTHR30055">
    <property type="entry name" value="HTH-TYPE TRANSCRIPTIONAL REGULATOR RUTR"/>
    <property type="match status" value="1"/>
</dbReference>
<dbReference type="EMBL" id="SFCC01000009">
    <property type="protein sequence ID" value="RZQ62404.1"/>
    <property type="molecule type" value="Genomic_DNA"/>
</dbReference>
<evidence type="ECO:0000256" key="2">
    <source>
        <dbReference type="ARBA" id="ARBA00023015"/>
    </source>
</evidence>